<comment type="caution">
    <text evidence="1">The sequence shown here is derived from an EMBL/GenBank/DDBJ whole genome shotgun (WGS) entry which is preliminary data.</text>
</comment>
<accession>A0A2D0ILE0</accession>
<evidence type="ECO:0000313" key="1">
    <source>
        <dbReference type="EMBL" id="PHM22604.1"/>
    </source>
</evidence>
<evidence type="ECO:0008006" key="3">
    <source>
        <dbReference type="Google" id="ProtNLM"/>
    </source>
</evidence>
<organism evidence="1 2">
    <name type="scientific">Xenorhabdus budapestensis</name>
    <dbReference type="NCBI Taxonomy" id="290110"/>
    <lineage>
        <taxon>Bacteria</taxon>
        <taxon>Pseudomonadati</taxon>
        <taxon>Pseudomonadota</taxon>
        <taxon>Gammaproteobacteria</taxon>
        <taxon>Enterobacterales</taxon>
        <taxon>Morganellaceae</taxon>
        <taxon>Xenorhabdus</taxon>
    </lineage>
</organism>
<dbReference type="AlphaFoldDB" id="A0A2D0ILE0"/>
<sequence length="121" mass="13202">MQGASAEEISHILGHSSLVVAKHYISATLALALVRARALGSNLVWKNVVSMMLTGKLSSSRQWKGKRVAGIVGDILHTDLGGCSRENSPCPFSEVRCCYGCLYYRPFINGNHRSLLKSIIK</sequence>
<dbReference type="EMBL" id="NIBS01000057">
    <property type="protein sequence ID" value="PHM22604.1"/>
    <property type="molecule type" value="Genomic_DNA"/>
</dbReference>
<protein>
    <recommendedName>
        <fullName evidence="3">Integrase</fullName>
    </recommendedName>
</protein>
<proteinExistence type="predicted"/>
<dbReference type="Proteomes" id="UP000225833">
    <property type="component" value="Unassembled WGS sequence"/>
</dbReference>
<name>A0A2D0ILE0_XENBU</name>
<gene>
    <name evidence="1" type="ORF">Xbud_03736</name>
</gene>
<evidence type="ECO:0000313" key="2">
    <source>
        <dbReference type="Proteomes" id="UP000225833"/>
    </source>
</evidence>
<reference evidence="1 2" key="1">
    <citation type="journal article" date="2017" name="Nat. Microbiol.">
        <title>Natural product diversity associated with the nematode symbionts Photorhabdus and Xenorhabdus.</title>
        <authorList>
            <person name="Tobias N.J."/>
            <person name="Wolff H."/>
            <person name="Djahanschiri B."/>
            <person name="Grundmann F."/>
            <person name="Kronenwerth M."/>
            <person name="Shi Y.M."/>
            <person name="Simonyi S."/>
            <person name="Grun P."/>
            <person name="Shapiro-Ilan D."/>
            <person name="Pidot S.J."/>
            <person name="Stinear T.P."/>
            <person name="Ebersberger I."/>
            <person name="Bode H.B."/>
        </authorList>
    </citation>
    <scope>NUCLEOTIDE SEQUENCE [LARGE SCALE GENOMIC DNA]</scope>
    <source>
        <strain evidence="1 2">DSM 16342</strain>
    </source>
</reference>